<proteinExistence type="predicted"/>
<sequence>MTSSRSGRRAPVVLSQISASRRRQGRASVLGADALDAPLPGPLLILLSRLHRAEGPQEGRPAEAPLRDEGLAR</sequence>
<evidence type="ECO:0000313" key="3">
    <source>
        <dbReference type="Proteomes" id="UP000474159"/>
    </source>
</evidence>
<evidence type="ECO:0000313" key="2">
    <source>
        <dbReference type="EMBL" id="KAB1076815.1"/>
    </source>
</evidence>
<name>A0A6L3STA2_9HYPH</name>
<gene>
    <name evidence="2" type="ORF">F6X53_21345</name>
</gene>
<dbReference type="EMBL" id="VZZK01000026">
    <property type="protein sequence ID" value="KAB1076815.1"/>
    <property type="molecule type" value="Genomic_DNA"/>
</dbReference>
<reference evidence="2 3" key="1">
    <citation type="submission" date="2019-09" db="EMBL/GenBank/DDBJ databases">
        <title>YIM 48816 draft genome.</title>
        <authorList>
            <person name="Jiang L."/>
        </authorList>
    </citation>
    <scope>NUCLEOTIDE SEQUENCE [LARGE SCALE GENOMIC DNA]</scope>
    <source>
        <strain evidence="2 3">YIM 48816</strain>
    </source>
</reference>
<accession>A0A6L3STA2</accession>
<feature type="region of interest" description="Disordered" evidence="1">
    <location>
        <begin position="52"/>
        <end position="73"/>
    </location>
</feature>
<organism evidence="2 3">
    <name type="scientific">Methylobacterium soli</name>
    <dbReference type="NCBI Taxonomy" id="553447"/>
    <lineage>
        <taxon>Bacteria</taxon>
        <taxon>Pseudomonadati</taxon>
        <taxon>Pseudomonadota</taxon>
        <taxon>Alphaproteobacteria</taxon>
        <taxon>Hyphomicrobiales</taxon>
        <taxon>Methylobacteriaceae</taxon>
        <taxon>Methylobacterium</taxon>
    </lineage>
</organism>
<comment type="caution">
    <text evidence="2">The sequence shown here is derived from an EMBL/GenBank/DDBJ whole genome shotgun (WGS) entry which is preliminary data.</text>
</comment>
<dbReference type="Proteomes" id="UP000474159">
    <property type="component" value="Unassembled WGS sequence"/>
</dbReference>
<keyword evidence="3" id="KW-1185">Reference proteome</keyword>
<dbReference type="AlphaFoldDB" id="A0A6L3STA2"/>
<evidence type="ECO:0000256" key="1">
    <source>
        <dbReference type="SAM" id="MobiDB-lite"/>
    </source>
</evidence>
<protein>
    <submittedName>
        <fullName evidence="2">Uncharacterized protein</fullName>
    </submittedName>
</protein>